<organism evidence="1 2">
    <name type="scientific">Papaver somniferum</name>
    <name type="common">Opium poppy</name>
    <dbReference type="NCBI Taxonomy" id="3469"/>
    <lineage>
        <taxon>Eukaryota</taxon>
        <taxon>Viridiplantae</taxon>
        <taxon>Streptophyta</taxon>
        <taxon>Embryophyta</taxon>
        <taxon>Tracheophyta</taxon>
        <taxon>Spermatophyta</taxon>
        <taxon>Magnoliopsida</taxon>
        <taxon>Ranunculales</taxon>
        <taxon>Papaveraceae</taxon>
        <taxon>Papaveroideae</taxon>
        <taxon>Papaver</taxon>
    </lineage>
</organism>
<evidence type="ECO:0000313" key="1">
    <source>
        <dbReference type="EMBL" id="RZC60974.1"/>
    </source>
</evidence>
<protein>
    <submittedName>
        <fullName evidence="1">Uncharacterized protein</fullName>
    </submittedName>
</protein>
<name>A0A4Y7JIP7_PAPSO</name>
<dbReference type="AlphaFoldDB" id="A0A4Y7JIP7"/>
<dbReference type="Gramene" id="RZC60974">
    <property type="protein sequence ID" value="RZC60974"/>
    <property type="gene ID" value="C5167_022727"/>
</dbReference>
<dbReference type="EMBL" id="CM010719">
    <property type="protein sequence ID" value="RZC60974.1"/>
    <property type="molecule type" value="Genomic_DNA"/>
</dbReference>
<feature type="non-terminal residue" evidence="1">
    <location>
        <position position="62"/>
    </location>
</feature>
<accession>A0A4Y7JIP7</accession>
<keyword evidence="2" id="KW-1185">Reference proteome</keyword>
<proteinExistence type="predicted"/>
<gene>
    <name evidence="1" type="ORF">C5167_022727</name>
</gene>
<sequence length="62" mass="6590">METVEDQARTKPHAVPIIPVGSTTILSSFSLLGSKFLPFSIGREGKFRVAVAGPDMGASDRD</sequence>
<evidence type="ECO:0000313" key="2">
    <source>
        <dbReference type="Proteomes" id="UP000316621"/>
    </source>
</evidence>
<reference evidence="1 2" key="1">
    <citation type="journal article" date="2018" name="Science">
        <title>The opium poppy genome and morphinan production.</title>
        <authorList>
            <person name="Guo L."/>
            <person name="Winzer T."/>
            <person name="Yang X."/>
            <person name="Li Y."/>
            <person name="Ning Z."/>
            <person name="He Z."/>
            <person name="Teodor R."/>
            <person name="Lu Y."/>
            <person name="Bowser T.A."/>
            <person name="Graham I.A."/>
            <person name="Ye K."/>
        </authorList>
    </citation>
    <scope>NUCLEOTIDE SEQUENCE [LARGE SCALE GENOMIC DNA]</scope>
    <source>
        <strain evidence="2">cv. HN1</strain>
        <tissue evidence="1">Leaves</tissue>
    </source>
</reference>
<dbReference type="Proteomes" id="UP000316621">
    <property type="component" value="Chromosome 5"/>
</dbReference>